<sequence length="127" mass="12878">MRDLFHNISTRVALAPAVQAAAASGEVIDLKGSSRVAFSVVTGAIAGDGDFGVKMQESDTTTSGDFTDVAADQVSTNAPATLAAASAYRLGYSGFKRYVRLALTKAGGTSIALGAVALLDPLDKPVA</sequence>
<evidence type="ECO:0000313" key="2">
    <source>
        <dbReference type="Proteomes" id="UP000306340"/>
    </source>
</evidence>
<dbReference type="AlphaFoldDB" id="A0A4U0Z539"/>
<protein>
    <submittedName>
        <fullName evidence="1">Uncharacterized protein</fullName>
    </submittedName>
</protein>
<reference evidence="1 2" key="1">
    <citation type="submission" date="2019-04" db="EMBL/GenBank/DDBJ databases">
        <title>Crypto-aerobic microbial life in anoxic (sulfidic) marine sediments.</title>
        <authorList>
            <person name="Bhattacharya S."/>
            <person name="Roy C."/>
            <person name="Mondal N."/>
            <person name="Sarkar J."/>
            <person name="Mandal S."/>
            <person name="Rameez M.J."/>
            <person name="Ghosh W."/>
        </authorList>
    </citation>
    <scope>NUCLEOTIDE SEQUENCE [LARGE SCALE GENOMIC DNA]</scope>
    <source>
        <strain evidence="1 2">SBBC</strain>
    </source>
</reference>
<comment type="caution">
    <text evidence="1">The sequence shown here is derived from an EMBL/GenBank/DDBJ whole genome shotgun (WGS) entry which is preliminary data.</text>
</comment>
<evidence type="ECO:0000313" key="1">
    <source>
        <dbReference type="EMBL" id="TKA98549.1"/>
    </source>
</evidence>
<dbReference type="EMBL" id="SWAU01000001">
    <property type="protein sequence ID" value="TKA98549.1"/>
    <property type="molecule type" value="Genomic_DNA"/>
</dbReference>
<dbReference type="Proteomes" id="UP000306340">
    <property type="component" value="Unassembled WGS sequence"/>
</dbReference>
<dbReference type="Gene3D" id="2.60.120.1110">
    <property type="match status" value="1"/>
</dbReference>
<gene>
    <name evidence="1" type="ORF">FAZ78_00380</name>
</gene>
<proteinExistence type="predicted"/>
<dbReference type="RefSeq" id="WP_136790814.1">
    <property type="nucleotide sequence ID" value="NZ_SWAU01000001.1"/>
</dbReference>
<accession>A0A4U0Z539</accession>
<organism evidence="1 2">
    <name type="scientific">Cereibacter changlensis</name>
    <dbReference type="NCBI Taxonomy" id="402884"/>
    <lineage>
        <taxon>Bacteria</taxon>
        <taxon>Pseudomonadati</taxon>
        <taxon>Pseudomonadota</taxon>
        <taxon>Alphaproteobacteria</taxon>
        <taxon>Rhodobacterales</taxon>
        <taxon>Paracoccaceae</taxon>
        <taxon>Cereibacter</taxon>
    </lineage>
</organism>
<name>A0A4U0Z539_9RHOB</name>